<dbReference type="GO" id="GO:0004525">
    <property type="term" value="F:ribonuclease III activity"/>
    <property type="evidence" value="ECO:0007669"/>
    <property type="project" value="InterPro"/>
</dbReference>
<sequence>MNTDFLHPHLSDAEILQVSSLGLAHIGDVVYEIMTRSYIVCHGTQTAKNLHAKTVSLVRASAQYTAAQKIIPLLTEEEQDVFKRARNTKLHGIPKAASRSEYAHATALEALFGWLYLKKQYDRLNELYSVISEDFNI</sequence>
<comment type="subunit">
    <text evidence="6">Homodimer.</text>
</comment>
<evidence type="ECO:0000256" key="4">
    <source>
        <dbReference type="ARBA" id="ARBA00022759"/>
    </source>
</evidence>
<dbReference type="InterPro" id="IPR000999">
    <property type="entry name" value="RNase_III_dom"/>
</dbReference>
<accession>A0A9D1PI83</accession>
<dbReference type="GO" id="GO:0019843">
    <property type="term" value="F:rRNA binding"/>
    <property type="evidence" value="ECO:0007669"/>
    <property type="project" value="UniProtKB-UniRule"/>
</dbReference>
<keyword evidence="1 6" id="KW-0690">Ribosome biogenesis</keyword>
<feature type="domain" description="RNase III" evidence="7">
    <location>
        <begin position="23"/>
        <end position="119"/>
    </location>
</feature>
<evidence type="ECO:0000256" key="1">
    <source>
        <dbReference type="ARBA" id="ARBA00022517"/>
    </source>
</evidence>
<dbReference type="InterPro" id="IPR036389">
    <property type="entry name" value="RNase_III_sf"/>
</dbReference>
<dbReference type="Pfam" id="PF00636">
    <property type="entry name" value="Ribonuclease_3"/>
    <property type="match status" value="1"/>
</dbReference>
<dbReference type="HAMAP" id="MF_01468">
    <property type="entry name" value="RNase_Mini_III"/>
    <property type="match status" value="1"/>
</dbReference>
<keyword evidence="6" id="KW-0963">Cytoplasm</keyword>
<reference evidence="8" key="2">
    <citation type="submission" date="2021-04" db="EMBL/GenBank/DDBJ databases">
        <authorList>
            <person name="Gilroy R."/>
        </authorList>
    </citation>
    <scope>NUCLEOTIDE SEQUENCE</scope>
    <source>
        <strain evidence="8">CHK193-4272</strain>
    </source>
</reference>
<keyword evidence="6" id="KW-0699">rRNA-binding</keyword>
<protein>
    <recommendedName>
        <fullName evidence="6">Mini-ribonuclease 3</fullName>
        <shortName evidence="6">Mini-3</shortName>
        <shortName evidence="6">Mini-RNase 3</shortName>
        <ecNumber evidence="6">3.1.26.-</ecNumber>
    </recommendedName>
    <alternativeName>
        <fullName evidence="6">Mini-RNase III</fullName>
        <shortName evidence="6">Mini-III</shortName>
    </alternativeName>
</protein>
<dbReference type="Gene3D" id="1.10.1520.10">
    <property type="entry name" value="Ribonuclease III domain"/>
    <property type="match status" value="1"/>
</dbReference>
<dbReference type="InterPro" id="IPR008226">
    <property type="entry name" value="Mini3_fam"/>
</dbReference>
<dbReference type="EMBL" id="DXIE01000026">
    <property type="protein sequence ID" value="HIV61943.1"/>
    <property type="molecule type" value="Genomic_DNA"/>
</dbReference>
<dbReference type="SUPFAM" id="SSF69065">
    <property type="entry name" value="RNase III domain-like"/>
    <property type="match status" value="1"/>
</dbReference>
<comment type="function">
    <text evidence="6">Involved in correct processing of both the 5' and 3' ends of 23S rRNA precursor. Processes 30S rRNA precursor transcript even in absence of ribonuclease 3 (Rnc); Rnc processes 30S rRNA into smaller rRNA precursors.</text>
</comment>
<reference evidence="8" key="1">
    <citation type="journal article" date="2021" name="PeerJ">
        <title>Extensive microbial diversity within the chicken gut microbiome revealed by metagenomics and culture.</title>
        <authorList>
            <person name="Gilroy R."/>
            <person name="Ravi A."/>
            <person name="Getino M."/>
            <person name="Pursley I."/>
            <person name="Horton D.L."/>
            <person name="Alikhan N.F."/>
            <person name="Baker D."/>
            <person name="Gharbi K."/>
            <person name="Hall N."/>
            <person name="Watson M."/>
            <person name="Adriaenssens E.M."/>
            <person name="Foster-Nyarko E."/>
            <person name="Jarju S."/>
            <person name="Secka A."/>
            <person name="Antonio M."/>
            <person name="Oren A."/>
            <person name="Chaudhuri R.R."/>
            <person name="La Ragione R."/>
            <person name="Hildebrand F."/>
            <person name="Pallen M.J."/>
        </authorList>
    </citation>
    <scope>NUCLEOTIDE SEQUENCE</scope>
    <source>
        <strain evidence="8">CHK193-4272</strain>
    </source>
</reference>
<comment type="similarity">
    <text evidence="6">Belongs to the MrnC RNase family.</text>
</comment>
<dbReference type="AlphaFoldDB" id="A0A9D1PI83"/>
<comment type="subcellular location">
    <subcellularLocation>
        <location evidence="6">Cytoplasm</location>
    </subcellularLocation>
</comment>
<name>A0A9D1PI83_9FIRM</name>
<dbReference type="PIRSF" id="PIRSF005520">
    <property type="entry name" value="UCP005520"/>
    <property type="match status" value="1"/>
</dbReference>
<dbReference type="GO" id="GO:0006364">
    <property type="term" value="P:rRNA processing"/>
    <property type="evidence" value="ECO:0007669"/>
    <property type="project" value="UniProtKB-UniRule"/>
</dbReference>
<comment type="cofactor">
    <cofactor evidence="6">
        <name>Mg(2+)</name>
        <dbReference type="ChEBI" id="CHEBI:18420"/>
    </cofactor>
</comment>
<dbReference type="GO" id="GO:0005737">
    <property type="term" value="C:cytoplasm"/>
    <property type="evidence" value="ECO:0007669"/>
    <property type="project" value="UniProtKB-SubCell"/>
</dbReference>
<dbReference type="EC" id="3.1.26.-" evidence="6"/>
<keyword evidence="3 6" id="KW-0540">Nuclease</keyword>
<proteinExistence type="inferred from homology"/>
<keyword evidence="6" id="KW-0460">Magnesium</keyword>
<organism evidence="8 9">
    <name type="scientific">Candidatus Butyricicoccus avistercoris</name>
    <dbReference type="NCBI Taxonomy" id="2838518"/>
    <lineage>
        <taxon>Bacteria</taxon>
        <taxon>Bacillati</taxon>
        <taxon>Bacillota</taxon>
        <taxon>Clostridia</taxon>
        <taxon>Eubacteriales</taxon>
        <taxon>Butyricicoccaceae</taxon>
        <taxon>Butyricicoccus</taxon>
    </lineage>
</organism>
<evidence type="ECO:0000256" key="2">
    <source>
        <dbReference type="ARBA" id="ARBA00022552"/>
    </source>
</evidence>
<evidence type="ECO:0000259" key="7">
    <source>
        <dbReference type="Pfam" id="PF00636"/>
    </source>
</evidence>
<dbReference type="PANTHER" id="PTHR34276:SF1">
    <property type="entry name" value="MINI-RIBONUCLEASE 3"/>
    <property type="match status" value="1"/>
</dbReference>
<evidence type="ECO:0000256" key="6">
    <source>
        <dbReference type="HAMAP-Rule" id="MF_01468"/>
    </source>
</evidence>
<feature type="active site" evidence="6">
    <location>
        <position position="28"/>
    </location>
</feature>
<keyword evidence="4 6" id="KW-0255">Endonuclease</keyword>
<evidence type="ECO:0000313" key="9">
    <source>
        <dbReference type="Proteomes" id="UP000886808"/>
    </source>
</evidence>
<keyword evidence="6" id="KW-0694">RNA-binding</keyword>
<comment type="caution">
    <text evidence="8">The sequence shown here is derived from an EMBL/GenBank/DDBJ whole genome shotgun (WGS) entry which is preliminary data.</text>
</comment>
<evidence type="ECO:0000313" key="8">
    <source>
        <dbReference type="EMBL" id="HIV61943.1"/>
    </source>
</evidence>
<keyword evidence="2 6" id="KW-0698">rRNA processing</keyword>
<keyword evidence="5 6" id="KW-0378">Hydrolase</keyword>
<dbReference type="Proteomes" id="UP000886808">
    <property type="component" value="Unassembled WGS sequence"/>
</dbReference>
<evidence type="ECO:0000256" key="5">
    <source>
        <dbReference type="ARBA" id="ARBA00022801"/>
    </source>
</evidence>
<gene>
    <name evidence="6" type="primary">mrnC</name>
    <name evidence="8" type="ORF">H9746_03725</name>
</gene>
<evidence type="ECO:0000256" key="3">
    <source>
        <dbReference type="ARBA" id="ARBA00022722"/>
    </source>
</evidence>
<dbReference type="PANTHER" id="PTHR34276">
    <property type="entry name" value="MINI-RIBONUCLEASE 3"/>
    <property type="match status" value="1"/>
</dbReference>